<dbReference type="PROSITE" id="PS51257">
    <property type="entry name" value="PROKAR_LIPOPROTEIN"/>
    <property type="match status" value="1"/>
</dbReference>
<dbReference type="Proteomes" id="UP000694460">
    <property type="component" value="Unassembled WGS sequence"/>
</dbReference>
<evidence type="ECO:0000313" key="1">
    <source>
        <dbReference type="EMBL" id="MBP2452987.1"/>
    </source>
</evidence>
<protein>
    <submittedName>
        <fullName evidence="1">Uncharacterized protein</fullName>
    </submittedName>
</protein>
<proteinExistence type="predicted"/>
<evidence type="ECO:0000313" key="2">
    <source>
        <dbReference type="Proteomes" id="UP000694460"/>
    </source>
</evidence>
<dbReference type="EMBL" id="JAGIOP010000002">
    <property type="protein sequence ID" value="MBP2452987.1"/>
    <property type="molecule type" value="Genomic_DNA"/>
</dbReference>
<gene>
    <name evidence="1" type="ORF">JOF57_002900</name>
</gene>
<accession>A0ABS4ZTY8</accession>
<name>A0ABS4ZTY8_9MYCO</name>
<sequence length="339" mass="35507">MRRSTAAVLPKTLALAVIGVSVGTGASGCGLLGDLLGGHKSAVEAIAGQLKSMPGISSVDLGYTNNISSGEQIRLTAEVASSATPEQAGAAARMFAEQGLHRRLDRANSAELALTYPLGLTRPNYYLRSDSSANISVESGLDGMLVADTVATWLSAARAPIVESVLTTPTWGETDSFDTTVALRPETTAAQAEALQQQLPGLSDATWEINAFDEPNTRPNIFRTNPGPPTAKVLTLWQQVSDAVAPYGHVSGVSNGPGQRVPGTSVEVELPTGRGAEPDQQRIAHAVAALLSQFGQPVTLESHAGAGPIEVQIGGCFQHEPQHRRLALELELAAQYEKC</sequence>
<reference evidence="1 2" key="1">
    <citation type="submission" date="2021-03" db="EMBL/GenBank/DDBJ databases">
        <title>Sequencing the genomes of 1000 actinobacteria strains.</title>
        <authorList>
            <person name="Klenk H.-P."/>
        </authorList>
    </citation>
    <scope>NUCLEOTIDE SEQUENCE [LARGE SCALE GENOMIC DNA]</scope>
    <source>
        <strain evidence="1 2">DSM 46713</strain>
    </source>
</reference>
<dbReference type="RefSeq" id="WP_209917468.1">
    <property type="nucleotide sequence ID" value="NZ_JAGIOP010000002.1"/>
</dbReference>
<comment type="caution">
    <text evidence="1">The sequence shown here is derived from an EMBL/GenBank/DDBJ whole genome shotgun (WGS) entry which is preliminary data.</text>
</comment>
<keyword evidence="2" id="KW-1185">Reference proteome</keyword>
<organism evidence="1 2">
    <name type="scientific">Mycolicibacterium lutetiense</name>
    <dbReference type="NCBI Taxonomy" id="1641992"/>
    <lineage>
        <taxon>Bacteria</taxon>
        <taxon>Bacillati</taxon>
        <taxon>Actinomycetota</taxon>
        <taxon>Actinomycetes</taxon>
        <taxon>Mycobacteriales</taxon>
        <taxon>Mycobacteriaceae</taxon>
        <taxon>Mycolicibacterium</taxon>
    </lineage>
</organism>